<protein>
    <submittedName>
        <fullName evidence="2">Uncharacterized protein</fullName>
    </submittedName>
</protein>
<sequence>MAATIPVFLLILIVSCISCDTVGTSKENPHHDAGEGEDDDSSDPGDDDFDLFIKPPCAQPQDPPEGYFPYEASWLLVRFDDHDIPVLGLYAYFWLDFYLYNGCSYTAALSAFFMKSGPIDNTRSTGGIFTTLDIEYMPEDYNIFVRPYMRVRVDGVVPYIFHIDFFGEGYEGHLDLVWSHIRFWSTQWYSLYDATISDAAITMDGETFYPTGQATLERWHGIGGFDPADADFVNGYWIYEPFYWTDDEGERVNTIIY</sequence>
<feature type="region of interest" description="Disordered" evidence="1">
    <location>
        <begin position="26"/>
        <end position="45"/>
    </location>
</feature>
<accession>X0UPL0</accession>
<name>X0UPL0_9ZZZZ</name>
<dbReference type="EMBL" id="BARS01018072">
    <property type="protein sequence ID" value="GAF90420.1"/>
    <property type="molecule type" value="Genomic_DNA"/>
</dbReference>
<comment type="caution">
    <text evidence="2">The sequence shown here is derived from an EMBL/GenBank/DDBJ whole genome shotgun (WGS) entry which is preliminary data.</text>
</comment>
<evidence type="ECO:0000313" key="2">
    <source>
        <dbReference type="EMBL" id="GAF90420.1"/>
    </source>
</evidence>
<proteinExistence type="predicted"/>
<gene>
    <name evidence="2" type="ORF">S01H1_29471</name>
</gene>
<feature type="non-terminal residue" evidence="2">
    <location>
        <position position="257"/>
    </location>
</feature>
<evidence type="ECO:0000256" key="1">
    <source>
        <dbReference type="SAM" id="MobiDB-lite"/>
    </source>
</evidence>
<reference evidence="2" key="1">
    <citation type="journal article" date="2014" name="Front. Microbiol.">
        <title>High frequency of phylogenetically diverse reductive dehalogenase-homologous genes in deep subseafloor sedimentary metagenomes.</title>
        <authorList>
            <person name="Kawai M."/>
            <person name="Futagami T."/>
            <person name="Toyoda A."/>
            <person name="Takaki Y."/>
            <person name="Nishi S."/>
            <person name="Hori S."/>
            <person name="Arai W."/>
            <person name="Tsubouchi T."/>
            <person name="Morono Y."/>
            <person name="Uchiyama I."/>
            <person name="Ito T."/>
            <person name="Fujiyama A."/>
            <person name="Inagaki F."/>
            <person name="Takami H."/>
        </authorList>
    </citation>
    <scope>NUCLEOTIDE SEQUENCE</scope>
    <source>
        <strain evidence="2">Expedition CK06-06</strain>
    </source>
</reference>
<organism evidence="2">
    <name type="scientific">marine sediment metagenome</name>
    <dbReference type="NCBI Taxonomy" id="412755"/>
    <lineage>
        <taxon>unclassified sequences</taxon>
        <taxon>metagenomes</taxon>
        <taxon>ecological metagenomes</taxon>
    </lineage>
</organism>
<dbReference type="AlphaFoldDB" id="X0UPL0"/>
<feature type="compositionally biased region" description="Acidic residues" evidence="1">
    <location>
        <begin position="35"/>
        <end position="45"/>
    </location>
</feature>